<gene>
    <name evidence="1" type="ORF">C4K68_08580</name>
</gene>
<dbReference type="OrthoDB" id="5822620at2"/>
<sequence>MKKPTRKKATAKQLLQTHSNLIHSEDRKVTSHVQRDDGEWYLNTLMVEGCDVPFKYRRKEHYRCLKGARVNLTYYPETETVAGMEFEFMKVVRIRQS</sequence>
<dbReference type="Proteomes" id="UP000238196">
    <property type="component" value="Unassembled WGS sequence"/>
</dbReference>
<evidence type="ECO:0000313" key="2">
    <source>
        <dbReference type="Proteomes" id="UP000238196"/>
    </source>
</evidence>
<reference evidence="1 2" key="1">
    <citation type="submission" date="2018-02" db="EMBL/GenBank/DDBJ databases">
        <title>novel marine gammaproteobacteria from coastal saline agro ecosystem.</title>
        <authorList>
            <person name="Krishnan R."/>
            <person name="Ramesh Kumar N."/>
        </authorList>
    </citation>
    <scope>NUCLEOTIDE SEQUENCE [LARGE SCALE GENOMIC DNA]</scope>
    <source>
        <strain evidence="1 2">228</strain>
    </source>
</reference>
<dbReference type="EMBL" id="PRLP01000025">
    <property type="protein sequence ID" value="PPC77826.1"/>
    <property type="molecule type" value="Genomic_DNA"/>
</dbReference>
<evidence type="ECO:0000313" key="1">
    <source>
        <dbReference type="EMBL" id="PPC77826.1"/>
    </source>
</evidence>
<organism evidence="1 2">
    <name type="scientific">Proteobacteria bacterium 228</name>
    <dbReference type="NCBI Taxonomy" id="2083153"/>
    <lineage>
        <taxon>Bacteria</taxon>
        <taxon>Pseudomonadati</taxon>
        <taxon>Pseudomonadota</taxon>
    </lineage>
</organism>
<protein>
    <submittedName>
        <fullName evidence="1">Uncharacterized protein</fullName>
    </submittedName>
</protein>
<name>A0A2S5KU91_9PROT</name>
<dbReference type="AlphaFoldDB" id="A0A2S5KU91"/>
<proteinExistence type="predicted"/>
<accession>A0A2S5KU91</accession>
<comment type="caution">
    <text evidence="1">The sequence shown here is derived from an EMBL/GenBank/DDBJ whole genome shotgun (WGS) entry which is preliminary data.</text>
</comment>